<sequence length="653" mass="68711">MSAKPPVHLVIAALAERDAETAGRVVRRVAGAMAPGAFAELLAVPVALPDAFVRVVAEHGAAEDVVALAGNPHLTARQLAWLIEAGGEVIRRKAFDPDQPLPFSARTLAEMRAEAEASPDDADAPGAAHAGVPGNAADGAWLRIREADCGADEAARLLAAHPEVGYTARVRADPAPGWRSRHADLRPLLHDPDVPRASSAEIAPAVESALALGALDPAALWTRMSPALVAVQVLAKLTREHAAQFARESDVDAMLRPLLARTLGTKPEAWAALAARLARATVPLSELLDEIAGSPDDTAGADGAVGAAPTVITASAKVRPALLFLIRRLDIADVEAVLPHLDGDLVRDLIQGHVPIPAEVIDLAHRSGHPVLLAKAAGHQHLRDTEARRLQAYEDRALDRILALNKSGVSAAVRREILGGVSPSGGPRRPMDPELRQAVIDDPAAAEWSTAVYSGDPALVCEALPKAARLRRIDQLDVVLALWERGGAQAVEGVLTSVPDGLSAVIAKKAEAALAAGTRDTLTAERAKLHARAKPPVPRPRDQWDYPPDERIREFPLEAQDSRNQWLRFVDPEPLLAVANPAAAALAALPRHCADARGPEVFAALDSHAVRHLGTEPEAWAVFVQLLPEFAGTVAELAEVCAAVGTPAAGAEG</sequence>
<dbReference type="EMBL" id="BAABHS010000055">
    <property type="protein sequence ID" value="GAA4995142.1"/>
    <property type="molecule type" value="Genomic_DNA"/>
</dbReference>
<gene>
    <name evidence="2" type="ORF">GCM10023205_80250</name>
</gene>
<reference evidence="3" key="1">
    <citation type="journal article" date="2019" name="Int. J. Syst. Evol. Microbiol.">
        <title>The Global Catalogue of Microorganisms (GCM) 10K type strain sequencing project: providing services to taxonomists for standard genome sequencing and annotation.</title>
        <authorList>
            <consortium name="The Broad Institute Genomics Platform"/>
            <consortium name="The Broad Institute Genome Sequencing Center for Infectious Disease"/>
            <person name="Wu L."/>
            <person name="Ma J."/>
        </authorList>
    </citation>
    <scope>NUCLEOTIDE SEQUENCE [LARGE SCALE GENOMIC DNA]</scope>
    <source>
        <strain evidence="3">JCM 17986</strain>
    </source>
</reference>
<accession>A0ABP9ID44</accession>
<comment type="caution">
    <text evidence="2">The sequence shown here is derived from an EMBL/GenBank/DDBJ whole genome shotgun (WGS) entry which is preliminary data.</text>
</comment>
<evidence type="ECO:0000313" key="2">
    <source>
        <dbReference type="EMBL" id="GAA4995142.1"/>
    </source>
</evidence>
<evidence type="ECO:0000256" key="1">
    <source>
        <dbReference type="SAM" id="MobiDB-lite"/>
    </source>
</evidence>
<keyword evidence="3" id="KW-1185">Reference proteome</keyword>
<name>A0ABP9ID44_9ACTN</name>
<evidence type="ECO:0008006" key="4">
    <source>
        <dbReference type="Google" id="ProtNLM"/>
    </source>
</evidence>
<evidence type="ECO:0000313" key="3">
    <source>
        <dbReference type="Proteomes" id="UP001500466"/>
    </source>
</evidence>
<protein>
    <recommendedName>
        <fullName evidence="4">Leucine rich repeat variant</fullName>
    </recommendedName>
</protein>
<dbReference type="Proteomes" id="UP001500466">
    <property type="component" value="Unassembled WGS sequence"/>
</dbReference>
<proteinExistence type="predicted"/>
<dbReference type="RefSeq" id="WP_345680823.1">
    <property type="nucleotide sequence ID" value="NZ_BAABHS010000055.1"/>
</dbReference>
<feature type="region of interest" description="Disordered" evidence="1">
    <location>
        <begin position="112"/>
        <end position="132"/>
    </location>
</feature>
<organism evidence="2 3">
    <name type="scientific">Yinghuangia aomiensis</name>
    <dbReference type="NCBI Taxonomy" id="676205"/>
    <lineage>
        <taxon>Bacteria</taxon>
        <taxon>Bacillati</taxon>
        <taxon>Actinomycetota</taxon>
        <taxon>Actinomycetes</taxon>
        <taxon>Kitasatosporales</taxon>
        <taxon>Streptomycetaceae</taxon>
        <taxon>Yinghuangia</taxon>
    </lineage>
</organism>